<protein>
    <recommendedName>
        <fullName evidence="4">SH3 domain-binding glutamic acid-rich-like protein 3</fullName>
    </recommendedName>
</protein>
<dbReference type="AlphaFoldDB" id="A0A7J6BP84"/>
<dbReference type="InterPro" id="IPR051033">
    <property type="entry name" value="SH3BGR"/>
</dbReference>
<sequence length="91" mass="10297">MSIKVYYSSVSGSREVKQHQSEILNFLDAKKIKYFAVDIAGSGDLKEEMRKKVGNQSAMPPQVFNGDKYCGDYQKFSDAMEDGKPEAFFKL</sequence>
<proteinExistence type="inferred from homology"/>
<organism evidence="2 3">
    <name type="scientific">Onychostoma macrolepis</name>
    <dbReference type="NCBI Taxonomy" id="369639"/>
    <lineage>
        <taxon>Eukaryota</taxon>
        <taxon>Metazoa</taxon>
        <taxon>Chordata</taxon>
        <taxon>Craniata</taxon>
        <taxon>Vertebrata</taxon>
        <taxon>Euteleostomi</taxon>
        <taxon>Actinopterygii</taxon>
        <taxon>Neopterygii</taxon>
        <taxon>Teleostei</taxon>
        <taxon>Ostariophysi</taxon>
        <taxon>Cypriniformes</taxon>
        <taxon>Cyprinidae</taxon>
        <taxon>Acrossocheilinae</taxon>
        <taxon>Onychostoma</taxon>
    </lineage>
</organism>
<reference evidence="2 3" key="1">
    <citation type="submission" date="2020-04" db="EMBL/GenBank/DDBJ databases">
        <title>Chromosome-level genome assembly of a cyprinid fish Onychostoma macrolepis by integration of Nanopore Sequencing, Bionano and Hi-C technology.</title>
        <authorList>
            <person name="Wang D."/>
        </authorList>
    </citation>
    <scope>NUCLEOTIDE SEQUENCE [LARGE SCALE GENOMIC DNA]</scope>
    <source>
        <strain evidence="2">SWU-2019</strain>
        <tissue evidence="2">Muscle</tissue>
    </source>
</reference>
<dbReference type="PIRSF" id="PIRSF008142">
    <property type="entry name" value="SH3-bind_E-rich_L"/>
    <property type="match status" value="1"/>
</dbReference>
<evidence type="ECO:0008006" key="4">
    <source>
        <dbReference type="Google" id="ProtNLM"/>
    </source>
</evidence>
<evidence type="ECO:0000256" key="1">
    <source>
        <dbReference type="ARBA" id="ARBA00007764"/>
    </source>
</evidence>
<dbReference type="CDD" id="cd03030">
    <property type="entry name" value="GRX_SH3BGR"/>
    <property type="match status" value="1"/>
</dbReference>
<evidence type="ECO:0000313" key="2">
    <source>
        <dbReference type="EMBL" id="KAF4096541.1"/>
    </source>
</evidence>
<comment type="caution">
    <text evidence="2">The sequence shown here is derived from an EMBL/GenBank/DDBJ whole genome shotgun (WGS) entry which is preliminary data.</text>
</comment>
<dbReference type="InterPro" id="IPR006993">
    <property type="entry name" value="Glut_rich_SH3-bd"/>
</dbReference>
<dbReference type="OrthoDB" id="9932926at2759"/>
<gene>
    <name evidence="2" type="ORF">G5714_022510</name>
</gene>
<dbReference type="InterPro" id="IPR036249">
    <property type="entry name" value="Thioredoxin-like_sf"/>
</dbReference>
<dbReference type="GO" id="GO:0005737">
    <property type="term" value="C:cytoplasm"/>
    <property type="evidence" value="ECO:0007669"/>
    <property type="project" value="TreeGrafter"/>
</dbReference>
<dbReference type="PANTHER" id="PTHR12232:SF14">
    <property type="entry name" value="SH3 DOMAIN-BINDING GLUTAMIC ACID-RICH-LIKE PROTEIN 3 ISOFORM 1"/>
    <property type="match status" value="1"/>
</dbReference>
<dbReference type="EMBL" id="JAAMOB010000023">
    <property type="protein sequence ID" value="KAF4096541.1"/>
    <property type="molecule type" value="Genomic_DNA"/>
</dbReference>
<comment type="similarity">
    <text evidence="1">Belongs to the SH3BGR family.</text>
</comment>
<dbReference type="Pfam" id="PF04908">
    <property type="entry name" value="SH3BGR"/>
    <property type="match status" value="1"/>
</dbReference>
<accession>A0A7J6BP84</accession>
<dbReference type="PANTHER" id="PTHR12232">
    <property type="entry name" value="SH3 DOMAIN-BINDING GLUTAMIC ACID-RICH-LIKE PROTEIN"/>
    <property type="match status" value="1"/>
</dbReference>
<name>A0A7J6BP84_9TELE</name>
<evidence type="ECO:0000313" key="3">
    <source>
        <dbReference type="Proteomes" id="UP000579812"/>
    </source>
</evidence>
<dbReference type="SUPFAM" id="SSF52833">
    <property type="entry name" value="Thioredoxin-like"/>
    <property type="match status" value="1"/>
</dbReference>
<dbReference type="Gene3D" id="3.40.30.10">
    <property type="entry name" value="Glutaredoxin"/>
    <property type="match status" value="1"/>
</dbReference>
<keyword evidence="3" id="KW-1185">Reference proteome</keyword>
<dbReference type="Proteomes" id="UP000579812">
    <property type="component" value="Unassembled WGS sequence"/>
</dbReference>